<evidence type="ECO:0000256" key="7">
    <source>
        <dbReference type="SAM" id="Phobius"/>
    </source>
</evidence>
<keyword evidence="9" id="KW-1185">Reference proteome</keyword>
<dbReference type="OrthoDB" id="6146244at2759"/>
<keyword evidence="5 7" id="KW-0472">Membrane</keyword>
<protein>
    <submittedName>
        <fullName evidence="8">Uncharacterized protein</fullName>
    </submittedName>
</protein>
<comment type="subcellular location">
    <subcellularLocation>
        <location evidence="1">Membrane</location>
    </subcellularLocation>
</comment>
<dbReference type="GO" id="GO:0016020">
    <property type="term" value="C:membrane"/>
    <property type="evidence" value="ECO:0007669"/>
    <property type="project" value="UniProtKB-SubCell"/>
</dbReference>
<comment type="similarity">
    <text evidence="2">Belongs to the CD225/Dispanin family.</text>
</comment>
<keyword evidence="3 7" id="KW-0812">Transmembrane</keyword>
<feature type="compositionally biased region" description="Pro residues" evidence="6">
    <location>
        <begin position="20"/>
        <end position="36"/>
    </location>
</feature>
<feature type="transmembrane region" description="Helical" evidence="7">
    <location>
        <begin position="82"/>
        <end position="106"/>
    </location>
</feature>
<evidence type="ECO:0000256" key="5">
    <source>
        <dbReference type="ARBA" id="ARBA00023136"/>
    </source>
</evidence>
<gene>
    <name evidence="8" type="ORF">OFUS_LOCUS24491</name>
</gene>
<name>A0A8J1UXP8_OWEFU</name>
<keyword evidence="4 7" id="KW-1133">Transmembrane helix</keyword>
<dbReference type="PANTHER" id="PTHR14948:SF25">
    <property type="entry name" value="DUF4190 DOMAIN-CONTAINING PROTEIN"/>
    <property type="match status" value="1"/>
</dbReference>
<dbReference type="Proteomes" id="UP000749559">
    <property type="component" value="Unassembled WGS sequence"/>
</dbReference>
<evidence type="ECO:0000256" key="6">
    <source>
        <dbReference type="SAM" id="MobiDB-lite"/>
    </source>
</evidence>
<feature type="transmembrane region" description="Helical" evidence="7">
    <location>
        <begin position="126"/>
        <end position="150"/>
    </location>
</feature>
<evidence type="ECO:0000313" key="8">
    <source>
        <dbReference type="EMBL" id="CAH1800632.1"/>
    </source>
</evidence>
<feature type="region of interest" description="Disordered" evidence="6">
    <location>
        <begin position="1"/>
        <end position="41"/>
    </location>
</feature>
<dbReference type="AlphaFoldDB" id="A0A8J1UXP8"/>
<evidence type="ECO:0000256" key="2">
    <source>
        <dbReference type="ARBA" id="ARBA00006843"/>
    </source>
</evidence>
<dbReference type="InterPro" id="IPR051423">
    <property type="entry name" value="CD225/Dispanin"/>
</dbReference>
<evidence type="ECO:0000256" key="1">
    <source>
        <dbReference type="ARBA" id="ARBA00004370"/>
    </source>
</evidence>
<organism evidence="8 9">
    <name type="scientific">Owenia fusiformis</name>
    <name type="common">Polychaete worm</name>
    <dbReference type="NCBI Taxonomy" id="6347"/>
    <lineage>
        <taxon>Eukaryota</taxon>
        <taxon>Metazoa</taxon>
        <taxon>Spiralia</taxon>
        <taxon>Lophotrochozoa</taxon>
        <taxon>Annelida</taxon>
        <taxon>Polychaeta</taxon>
        <taxon>Sedentaria</taxon>
        <taxon>Canalipalpata</taxon>
        <taxon>Sabellida</taxon>
        <taxon>Oweniida</taxon>
        <taxon>Oweniidae</taxon>
        <taxon>Owenia</taxon>
    </lineage>
</organism>
<evidence type="ECO:0000256" key="3">
    <source>
        <dbReference type="ARBA" id="ARBA00022692"/>
    </source>
</evidence>
<dbReference type="EMBL" id="CAIIXF020000012">
    <property type="protein sequence ID" value="CAH1800632.1"/>
    <property type="molecule type" value="Genomic_DNA"/>
</dbReference>
<evidence type="ECO:0000256" key="4">
    <source>
        <dbReference type="ARBA" id="ARBA00022989"/>
    </source>
</evidence>
<accession>A0A8J1UXP8</accession>
<dbReference type="Pfam" id="PF04505">
    <property type="entry name" value="CD225"/>
    <property type="match status" value="1"/>
</dbReference>
<reference evidence="8" key="1">
    <citation type="submission" date="2022-03" db="EMBL/GenBank/DDBJ databases">
        <authorList>
            <person name="Martin C."/>
        </authorList>
    </citation>
    <scope>NUCLEOTIDE SEQUENCE</scope>
</reference>
<dbReference type="InterPro" id="IPR007593">
    <property type="entry name" value="CD225/Dispanin_fam"/>
</dbReference>
<comment type="caution">
    <text evidence="8">The sequence shown here is derived from an EMBL/GenBank/DDBJ whole genome shotgun (WGS) entry which is preliminary data.</text>
</comment>
<sequence>MMHDPNQQHGYAGQQTPSTPNQPPPPGAYQPPPPAAYQPSSPANFQNVVYNNYNPGPQPVVVQPGPTQTTIIQQTQPRPSSYLGLAIFTCLCCNILFGIPAIVLSVQSSSSADNGDFDGARRTGKISLGISLSGIAIALIVIAIALGVYYTSDAYKLSTYYYYSDSYGR</sequence>
<evidence type="ECO:0000313" key="9">
    <source>
        <dbReference type="Proteomes" id="UP000749559"/>
    </source>
</evidence>
<dbReference type="PANTHER" id="PTHR14948">
    <property type="entry name" value="NG5"/>
    <property type="match status" value="1"/>
</dbReference>
<proteinExistence type="inferred from homology"/>